<protein>
    <submittedName>
        <fullName evidence="2">Uncharacterized protein</fullName>
    </submittedName>
</protein>
<accession>A0AC34QDN4</accession>
<evidence type="ECO:0000313" key="1">
    <source>
        <dbReference type="Proteomes" id="UP000887576"/>
    </source>
</evidence>
<dbReference type="WBParaSite" id="JU765_v2.g15345.t1">
    <property type="protein sequence ID" value="JU765_v2.g15345.t1"/>
    <property type="gene ID" value="JU765_v2.g15345"/>
</dbReference>
<dbReference type="Proteomes" id="UP000887576">
    <property type="component" value="Unplaced"/>
</dbReference>
<organism evidence="1 2">
    <name type="scientific">Panagrolaimus sp. JU765</name>
    <dbReference type="NCBI Taxonomy" id="591449"/>
    <lineage>
        <taxon>Eukaryota</taxon>
        <taxon>Metazoa</taxon>
        <taxon>Ecdysozoa</taxon>
        <taxon>Nematoda</taxon>
        <taxon>Chromadorea</taxon>
        <taxon>Rhabditida</taxon>
        <taxon>Tylenchina</taxon>
        <taxon>Panagrolaimomorpha</taxon>
        <taxon>Panagrolaimoidea</taxon>
        <taxon>Panagrolaimidae</taxon>
        <taxon>Panagrolaimus</taxon>
    </lineage>
</organism>
<reference evidence="2" key="1">
    <citation type="submission" date="2022-11" db="UniProtKB">
        <authorList>
            <consortium name="WormBaseParasite"/>
        </authorList>
    </citation>
    <scope>IDENTIFICATION</scope>
</reference>
<evidence type="ECO:0000313" key="2">
    <source>
        <dbReference type="WBParaSite" id="JU765_v2.g15345.t1"/>
    </source>
</evidence>
<proteinExistence type="predicted"/>
<sequence length="196" mass="22257">MWEEKVILLQQDRLYAEGIPNFVVATIDDWPLKVLFVYAYLLVGVSYILTIFFNLKVYYNLKSMENQMSFHAKDANKQISTILIVQAVVPGIICLFPIALAVTLAFLHTNIPGIGLCLGLTFSIIPSVNPFLTLVVVRNYRRAIITNMEKVLPCIWIFRKLTNQSSSTAIHPTHQSSTPSKEIFHVQNVENHKQIP</sequence>
<name>A0AC34QDN4_9BILA</name>